<comment type="similarity">
    <text evidence="2">Belongs to the UPF0053 family.</text>
</comment>
<dbReference type="SUPFAM" id="SSF54631">
    <property type="entry name" value="CBS-domain pair"/>
    <property type="match status" value="1"/>
</dbReference>
<evidence type="ECO:0000256" key="1">
    <source>
        <dbReference type="ARBA" id="ARBA00004651"/>
    </source>
</evidence>
<feature type="domain" description="CBS" evidence="12">
    <location>
        <begin position="273"/>
        <end position="330"/>
    </location>
</feature>
<dbReference type="InterPro" id="IPR016169">
    <property type="entry name" value="FAD-bd_PCMH_sub2"/>
</dbReference>
<dbReference type="Gene3D" id="3.10.580.10">
    <property type="entry name" value="CBS-domain"/>
    <property type="match status" value="1"/>
</dbReference>
<dbReference type="Pfam" id="PF00571">
    <property type="entry name" value="CBS"/>
    <property type="match status" value="2"/>
</dbReference>
<dbReference type="GO" id="GO:0050660">
    <property type="term" value="F:flavin adenine dinucleotide binding"/>
    <property type="evidence" value="ECO:0007669"/>
    <property type="project" value="InterPro"/>
</dbReference>
<keyword evidence="15" id="KW-1185">Reference proteome</keyword>
<dbReference type="EMBL" id="CP016379">
    <property type="protein sequence ID" value="AZR73152.1"/>
    <property type="molecule type" value="Genomic_DNA"/>
</dbReference>
<evidence type="ECO:0000256" key="3">
    <source>
        <dbReference type="ARBA" id="ARBA00022475"/>
    </source>
</evidence>
<dbReference type="AlphaFoldDB" id="A0A3Q9HQD5"/>
<dbReference type="SUPFAM" id="SSF56176">
    <property type="entry name" value="FAD-binding/transporter-associated domain-like"/>
    <property type="match status" value="1"/>
</dbReference>
<evidence type="ECO:0000259" key="12">
    <source>
        <dbReference type="PROSITE" id="PS51371"/>
    </source>
</evidence>
<dbReference type="RefSeq" id="WP_127016486.1">
    <property type="nucleotide sequence ID" value="NZ_CP016379.1"/>
</dbReference>
<reference evidence="14 15" key="1">
    <citation type="submission" date="2016-07" db="EMBL/GenBank/DDBJ databases">
        <title>Genome and transcriptome analysis of iron-reducing fermentative bacteria Anoxybacter fermentans.</title>
        <authorList>
            <person name="Zeng X."/>
            <person name="Shao Z."/>
        </authorList>
    </citation>
    <scope>NUCLEOTIDE SEQUENCE [LARGE SCALE GENOMIC DNA]</scope>
    <source>
        <strain evidence="14 15">DY22613</strain>
    </source>
</reference>
<evidence type="ECO:0000256" key="8">
    <source>
        <dbReference type="ARBA" id="ARBA00023136"/>
    </source>
</evidence>
<dbReference type="Gene3D" id="3.30.465.10">
    <property type="match status" value="1"/>
</dbReference>
<name>A0A3Q9HQD5_9FIRM</name>
<dbReference type="InterPro" id="IPR002550">
    <property type="entry name" value="CNNM"/>
</dbReference>
<dbReference type="KEGG" id="aft:BBF96_07000"/>
<dbReference type="PANTHER" id="PTHR22777">
    <property type="entry name" value="HEMOLYSIN-RELATED"/>
    <property type="match status" value="1"/>
</dbReference>
<evidence type="ECO:0000313" key="15">
    <source>
        <dbReference type="Proteomes" id="UP000267250"/>
    </source>
</evidence>
<accession>A0A3Q9HQD5</accession>
<evidence type="ECO:0000256" key="11">
    <source>
        <dbReference type="SAM" id="Phobius"/>
    </source>
</evidence>
<feature type="transmembrane region" description="Helical" evidence="11">
    <location>
        <begin position="91"/>
        <end position="111"/>
    </location>
</feature>
<evidence type="ECO:0000256" key="4">
    <source>
        <dbReference type="ARBA" id="ARBA00022692"/>
    </source>
</evidence>
<evidence type="ECO:0000313" key="14">
    <source>
        <dbReference type="EMBL" id="AZR73152.1"/>
    </source>
</evidence>
<dbReference type="PROSITE" id="PS51371">
    <property type="entry name" value="CBS"/>
    <property type="match status" value="2"/>
</dbReference>
<evidence type="ECO:0000256" key="2">
    <source>
        <dbReference type="ARBA" id="ARBA00006337"/>
    </source>
</evidence>
<organism evidence="14 15">
    <name type="scientific">Anoxybacter fermentans</name>
    <dbReference type="NCBI Taxonomy" id="1323375"/>
    <lineage>
        <taxon>Bacteria</taxon>
        <taxon>Bacillati</taxon>
        <taxon>Bacillota</taxon>
        <taxon>Clostridia</taxon>
        <taxon>Halanaerobiales</taxon>
        <taxon>Anoxybacter</taxon>
    </lineage>
</organism>
<dbReference type="Proteomes" id="UP000267250">
    <property type="component" value="Chromosome"/>
</dbReference>
<dbReference type="PROSITE" id="PS51846">
    <property type="entry name" value="CNNM"/>
    <property type="match status" value="1"/>
</dbReference>
<dbReference type="InterPro" id="IPR000644">
    <property type="entry name" value="CBS_dom"/>
</dbReference>
<dbReference type="GO" id="GO:0005886">
    <property type="term" value="C:plasma membrane"/>
    <property type="evidence" value="ECO:0007669"/>
    <property type="project" value="UniProtKB-SubCell"/>
</dbReference>
<dbReference type="PANTHER" id="PTHR22777:SF32">
    <property type="entry name" value="UPF0053 INNER MEMBRANE PROTEIN YFJD"/>
    <property type="match status" value="1"/>
</dbReference>
<feature type="transmembrane region" description="Helical" evidence="11">
    <location>
        <begin position="123"/>
        <end position="146"/>
    </location>
</feature>
<evidence type="ECO:0000256" key="5">
    <source>
        <dbReference type="ARBA" id="ARBA00022737"/>
    </source>
</evidence>
<feature type="transmembrane region" description="Helical" evidence="11">
    <location>
        <begin position="12"/>
        <end position="32"/>
    </location>
</feature>
<dbReference type="Pfam" id="PF01595">
    <property type="entry name" value="CNNM"/>
    <property type="match status" value="1"/>
</dbReference>
<dbReference type="InterPro" id="IPR044751">
    <property type="entry name" value="Ion_transp-like_CBS"/>
</dbReference>
<keyword evidence="3" id="KW-1003">Cell membrane</keyword>
<evidence type="ECO:0000256" key="9">
    <source>
        <dbReference type="PROSITE-ProRule" id="PRU00703"/>
    </source>
</evidence>
<feature type="domain" description="CNNM transmembrane" evidence="13">
    <location>
        <begin position="1"/>
        <end position="189"/>
    </location>
</feature>
<sequence>MKPIQFVELGFLGIFILLSGFFSGSETALMSLNKVKVRHDMLRGDERAAKVDKLIKSPVKLLTTILIGNNLVNIAGSALATTLALELFGIRGPWIATFGMTILVLVFGEITPKTFANQNSERVAYWSAPYLLFVSMFFNPLVNILIKITNITIRLLGGDPNKKQPFITEDEIIRFVNVGEKEGVIEEEEREMIHSIFEFDDTLVREVMVPRIDIIGVEENTPLAEAVDLIITKGHSRIPVFRKTIDNIVGVLYAKDLLKFVKEEFGNVTIKDLMRTAYFVPESKKVNQLLSELRNKRIHMAIVLDEYGGTAGIVTIEDLIEEIVGDIQDEYDVEDVDYHFISEKELVVDARMSVDELNDLLNLSLPAEDYDTLGGLVLSILGHVPVPGEVLEYDKLKITVKEMVGHRILKLHINILPFN</sequence>
<comment type="subcellular location">
    <subcellularLocation>
        <location evidence="1">Cell membrane</location>
        <topology evidence="1">Multi-pass membrane protein</topology>
    </subcellularLocation>
</comment>
<dbReference type="InterPro" id="IPR046342">
    <property type="entry name" value="CBS_dom_sf"/>
</dbReference>
<proteinExistence type="inferred from homology"/>
<dbReference type="OrthoDB" id="9798188at2"/>
<dbReference type="CDD" id="cd04590">
    <property type="entry name" value="CBS_pair_CorC_HlyC_assoc"/>
    <property type="match status" value="1"/>
</dbReference>
<protein>
    <submittedName>
        <fullName evidence="14">Hemolysin</fullName>
    </submittedName>
</protein>
<evidence type="ECO:0000259" key="13">
    <source>
        <dbReference type="PROSITE" id="PS51846"/>
    </source>
</evidence>
<feature type="domain" description="CBS" evidence="12">
    <location>
        <begin position="208"/>
        <end position="268"/>
    </location>
</feature>
<dbReference type="Pfam" id="PF03471">
    <property type="entry name" value="CorC_HlyC"/>
    <property type="match status" value="1"/>
</dbReference>
<dbReference type="FunFam" id="3.10.580.10:FF:000002">
    <property type="entry name" value="Magnesium/cobalt efflux protein CorC"/>
    <property type="match status" value="1"/>
</dbReference>
<feature type="transmembrane region" description="Helical" evidence="11">
    <location>
        <begin position="61"/>
        <end position="85"/>
    </location>
</feature>
<keyword evidence="6 10" id="KW-1133">Transmembrane helix</keyword>
<keyword evidence="7 9" id="KW-0129">CBS domain</keyword>
<gene>
    <name evidence="14" type="ORF">BBF96_07000</name>
</gene>
<dbReference type="SMART" id="SM00116">
    <property type="entry name" value="CBS"/>
    <property type="match status" value="2"/>
</dbReference>
<evidence type="ECO:0000256" key="10">
    <source>
        <dbReference type="PROSITE-ProRule" id="PRU01193"/>
    </source>
</evidence>
<dbReference type="InterPro" id="IPR005170">
    <property type="entry name" value="Transptr-assoc_dom"/>
</dbReference>
<evidence type="ECO:0000256" key="7">
    <source>
        <dbReference type="ARBA" id="ARBA00023122"/>
    </source>
</evidence>
<keyword evidence="5" id="KW-0677">Repeat</keyword>
<keyword evidence="8 10" id="KW-0472">Membrane</keyword>
<dbReference type="InterPro" id="IPR036318">
    <property type="entry name" value="FAD-bd_PCMH-like_sf"/>
</dbReference>
<dbReference type="SMART" id="SM01091">
    <property type="entry name" value="CorC_HlyC"/>
    <property type="match status" value="1"/>
</dbReference>
<keyword evidence="4 10" id="KW-0812">Transmembrane</keyword>
<evidence type="ECO:0000256" key="6">
    <source>
        <dbReference type="ARBA" id="ARBA00022989"/>
    </source>
</evidence>